<dbReference type="AlphaFoldDB" id="I0BIV7"/>
<dbReference type="OrthoDB" id="1906683at2"/>
<reference evidence="1 2" key="1">
    <citation type="submission" date="2013-06" db="EMBL/GenBank/DDBJ databases">
        <title>Complete genome sequence of Paenibacillus mucilaginosus K02.</title>
        <authorList>
            <person name="Xiao B."/>
            <person name="Sun L."/>
            <person name="Xiao L."/>
            <person name="Lian B."/>
        </authorList>
    </citation>
    <scope>NUCLEOTIDE SEQUENCE [LARGE SCALE GENOMIC DNA]</scope>
    <source>
        <strain evidence="1 2">K02</strain>
    </source>
</reference>
<dbReference type="Pfam" id="PF13027">
    <property type="entry name" value="DUF3888"/>
    <property type="match status" value="1"/>
</dbReference>
<evidence type="ECO:0008006" key="3">
    <source>
        <dbReference type="Google" id="ProtNLM"/>
    </source>
</evidence>
<proteinExistence type="predicted"/>
<dbReference type="EMBL" id="CP003422">
    <property type="protein sequence ID" value="AFH62304.1"/>
    <property type="molecule type" value="Genomic_DNA"/>
</dbReference>
<protein>
    <recommendedName>
        <fullName evidence="3">DUF3888 domain-containing protein</fullName>
    </recommendedName>
</protein>
<name>I0BIV7_9BACL</name>
<gene>
    <name evidence="1" type="ORF">B2K_16510</name>
</gene>
<evidence type="ECO:0000313" key="1">
    <source>
        <dbReference type="EMBL" id="AFH62304.1"/>
    </source>
</evidence>
<organism evidence="1 2">
    <name type="scientific">Paenibacillus mucilaginosus K02</name>
    <dbReference type="NCBI Taxonomy" id="997761"/>
    <lineage>
        <taxon>Bacteria</taxon>
        <taxon>Bacillati</taxon>
        <taxon>Bacillota</taxon>
        <taxon>Bacilli</taxon>
        <taxon>Bacillales</taxon>
        <taxon>Paenibacillaceae</taxon>
        <taxon>Paenibacillus</taxon>
    </lineage>
</organism>
<sequence>MGERIISVLISFTMLMSIHASASKVALAAESPASRAQLPEKDSKELMLQDMLVLILLPQMDKKLDEIYIDKLNYSPELYPYFVTIQHMERVNGFRGFQFRITFEVIPTVGPHIPVGKDTITFEISPLNPNMAQIVDWKHLKDPQKSDFPPNWLDVIKE</sequence>
<accession>I0BIV7</accession>
<dbReference type="HOGENOM" id="CLU_137818_1_0_9"/>
<dbReference type="KEGG" id="pmw:B2K_16510"/>
<evidence type="ECO:0000313" key="2">
    <source>
        <dbReference type="Proteomes" id="UP000007392"/>
    </source>
</evidence>
<dbReference type="Proteomes" id="UP000007392">
    <property type="component" value="Chromosome"/>
</dbReference>
<dbReference type="InterPro" id="IPR024984">
    <property type="entry name" value="DUF3888"/>
</dbReference>
<dbReference type="RefSeq" id="WP_014650917.1">
    <property type="nucleotide sequence ID" value="NC_017672.3"/>
</dbReference>